<feature type="transmembrane region" description="Helical" evidence="1">
    <location>
        <begin position="81"/>
        <end position="107"/>
    </location>
</feature>
<keyword evidence="1" id="KW-0812">Transmembrane</keyword>
<dbReference type="InterPro" id="IPR036681">
    <property type="entry name" value="PgpA-like_sf"/>
</dbReference>
<dbReference type="PIRSF" id="PIRSF006162">
    <property type="entry name" value="PgpA"/>
    <property type="match status" value="1"/>
</dbReference>
<dbReference type="Pfam" id="PF04608">
    <property type="entry name" value="PgpA"/>
    <property type="match status" value="1"/>
</dbReference>
<keyword evidence="1" id="KW-1133">Transmembrane helix</keyword>
<evidence type="ECO:0000259" key="2">
    <source>
        <dbReference type="Pfam" id="PF04608"/>
    </source>
</evidence>
<evidence type="ECO:0000313" key="3">
    <source>
        <dbReference type="EMBL" id="GGI49918.1"/>
    </source>
</evidence>
<sequence>MNIHKIIASWFGIGYIKGGGTIAAAVTCIIIYFLQGHTLLEHVWVLPLAAIIITLIGILTGNEVEADWGKDSYRVVIDEVAGQMIALLFIPLSTVNIIIGLVLFRFFDILKPLGIRKMENLPAGTGVMMDDVLAGIYANMVLQIVVLIMART</sequence>
<dbReference type="InterPro" id="IPR026037">
    <property type="entry name" value="PgpA"/>
</dbReference>
<feature type="transmembrane region" description="Helical" evidence="1">
    <location>
        <begin position="43"/>
        <end position="61"/>
    </location>
</feature>
<evidence type="ECO:0000313" key="4">
    <source>
        <dbReference type="Proteomes" id="UP000662074"/>
    </source>
</evidence>
<organism evidence="3 4">
    <name type="scientific">Mucilaginibacter galii</name>
    <dbReference type="NCBI Taxonomy" id="2005073"/>
    <lineage>
        <taxon>Bacteria</taxon>
        <taxon>Pseudomonadati</taxon>
        <taxon>Bacteroidota</taxon>
        <taxon>Sphingobacteriia</taxon>
        <taxon>Sphingobacteriales</taxon>
        <taxon>Sphingobacteriaceae</taxon>
        <taxon>Mucilaginibacter</taxon>
    </lineage>
</organism>
<dbReference type="AlphaFoldDB" id="A0A917J734"/>
<dbReference type="InterPro" id="IPR007686">
    <property type="entry name" value="YutG/PgpA"/>
</dbReference>
<feature type="transmembrane region" description="Helical" evidence="1">
    <location>
        <begin position="128"/>
        <end position="150"/>
    </location>
</feature>
<dbReference type="Proteomes" id="UP000662074">
    <property type="component" value="Unassembled WGS sequence"/>
</dbReference>
<reference evidence="3" key="2">
    <citation type="submission" date="2020-09" db="EMBL/GenBank/DDBJ databases">
        <authorList>
            <person name="Sun Q."/>
            <person name="Sedlacek I."/>
        </authorList>
    </citation>
    <scope>NUCLEOTIDE SEQUENCE</scope>
    <source>
        <strain evidence="3">CCM 8711</strain>
    </source>
</reference>
<dbReference type="GO" id="GO:0006629">
    <property type="term" value="P:lipid metabolic process"/>
    <property type="evidence" value="ECO:0007669"/>
    <property type="project" value="InterPro"/>
</dbReference>
<dbReference type="RefSeq" id="WP_229747050.1">
    <property type="nucleotide sequence ID" value="NZ_BMDO01000002.1"/>
</dbReference>
<evidence type="ECO:0000256" key="1">
    <source>
        <dbReference type="SAM" id="Phobius"/>
    </source>
</evidence>
<comment type="caution">
    <text evidence="3">The sequence shown here is derived from an EMBL/GenBank/DDBJ whole genome shotgun (WGS) entry which is preliminary data.</text>
</comment>
<reference evidence="3" key="1">
    <citation type="journal article" date="2014" name="Int. J. Syst. Evol. Microbiol.">
        <title>Complete genome sequence of Corynebacterium casei LMG S-19264T (=DSM 44701T), isolated from a smear-ripened cheese.</title>
        <authorList>
            <consortium name="US DOE Joint Genome Institute (JGI-PGF)"/>
            <person name="Walter F."/>
            <person name="Albersmeier A."/>
            <person name="Kalinowski J."/>
            <person name="Ruckert C."/>
        </authorList>
    </citation>
    <scope>NUCLEOTIDE SEQUENCE</scope>
    <source>
        <strain evidence="3">CCM 8711</strain>
    </source>
</reference>
<dbReference type="EMBL" id="BMDO01000002">
    <property type="protein sequence ID" value="GGI49918.1"/>
    <property type="molecule type" value="Genomic_DNA"/>
</dbReference>
<feature type="domain" description="YutG/PgpA" evidence="2">
    <location>
        <begin position="6"/>
        <end position="145"/>
    </location>
</feature>
<dbReference type="GO" id="GO:0008962">
    <property type="term" value="F:phosphatidylglycerophosphatase activity"/>
    <property type="evidence" value="ECO:0007669"/>
    <property type="project" value="InterPro"/>
</dbReference>
<protein>
    <submittedName>
        <fullName evidence="3">Phosphatidylglycerophosphatase A</fullName>
    </submittedName>
</protein>
<keyword evidence="4" id="KW-1185">Reference proteome</keyword>
<name>A0A917J734_9SPHI</name>
<dbReference type="PANTHER" id="PTHR36305:SF1">
    <property type="entry name" value="PHOSPHATIDYLGLYCEROPHOSPHATASE A"/>
    <property type="match status" value="1"/>
</dbReference>
<dbReference type="CDD" id="cd06971">
    <property type="entry name" value="PgpA"/>
    <property type="match status" value="1"/>
</dbReference>
<feature type="transmembrane region" description="Helical" evidence="1">
    <location>
        <begin position="6"/>
        <end position="34"/>
    </location>
</feature>
<gene>
    <name evidence="3" type="primary">pgpA</name>
    <name evidence="3" type="ORF">GCM10011425_11300</name>
</gene>
<proteinExistence type="predicted"/>
<dbReference type="SUPFAM" id="SSF101307">
    <property type="entry name" value="YutG-like"/>
    <property type="match status" value="1"/>
</dbReference>
<dbReference type="PANTHER" id="PTHR36305">
    <property type="entry name" value="PHOSPHATIDYLGLYCEROPHOSPHATASE A"/>
    <property type="match status" value="1"/>
</dbReference>
<keyword evidence="1" id="KW-0472">Membrane</keyword>
<accession>A0A917J734</accession>